<keyword evidence="6" id="KW-0479">Metal-binding</keyword>
<evidence type="ECO:0000256" key="6">
    <source>
        <dbReference type="ARBA" id="ARBA00022723"/>
    </source>
</evidence>
<evidence type="ECO:0000256" key="15">
    <source>
        <dbReference type="SAM" id="MobiDB-lite"/>
    </source>
</evidence>
<dbReference type="SUPFAM" id="SSF46785">
    <property type="entry name" value="Winged helix' DNA-binding domain"/>
    <property type="match status" value="1"/>
</dbReference>
<dbReference type="STRING" id="32264.A0A158P4K4"/>
<dbReference type="InterPro" id="IPR036388">
    <property type="entry name" value="WH-like_DNA-bd_sf"/>
</dbReference>
<feature type="domain" description="RIO kinase" evidence="16">
    <location>
        <begin position="66"/>
        <end position="291"/>
    </location>
</feature>
<evidence type="ECO:0000256" key="7">
    <source>
        <dbReference type="ARBA" id="ARBA00022741"/>
    </source>
</evidence>
<evidence type="ECO:0000256" key="13">
    <source>
        <dbReference type="ARBA" id="ARBA00068353"/>
    </source>
</evidence>
<dbReference type="FunFam" id="1.10.10.10:FF:000053">
    <property type="entry name" value="Serine/threonine-protein kinase RIO2"/>
    <property type="match status" value="1"/>
</dbReference>
<keyword evidence="8" id="KW-0418">Kinase</keyword>
<dbReference type="GO" id="GO:0030688">
    <property type="term" value="C:preribosome, small subunit precursor"/>
    <property type="evidence" value="ECO:0007669"/>
    <property type="project" value="TreeGrafter"/>
</dbReference>
<dbReference type="EnsemblMetazoa" id="tetur04g09729.1">
    <property type="protein sequence ID" value="tetur04g09729.1"/>
    <property type="gene ID" value="tetur04g09729"/>
</dbReference>
<dbReference type="Gene3D" id="3.30.200.20">
    <property type="entry name" value="Phosphorylase Kinase, domain 1"/>
    <property type="match status" value="1"/>
</dbReference>
<evidence type="ECO:0000256" key="1">
    <source>
        <dbReference type="ARBA" id="ARBA00001946"/>
    </source>
</evidence>
<evidence type="ECO:0000256" key="3">
    <source>
        <dbReference type="ARBA" id="ARBA00012513"/>
    </source>
</evidence>
<dbReference type="Pfam" id="PF09202">
    <property type="entry name" value="Rio2_N"/>
    <property type="match status" value="1"/>
</dbReference>
<dbReference type="OrthoDB" id="10258631at2759"/>
<evidence type="ECO:0000256" key="2">
    <source>
        <dbReference type="ARBA" id="ARBA00009196"/>
    </source>
</evidence>
<evidence type="ECO:0000256" key="10">
    <source>
        <dbReference type="ARBA" id="ARBA00022842"/>
    </source>
</evidence>
<evidence type="ECO:0000313" key="18">
    <source>
        <dbReference type="Proteomes" id="UP000015104"/>
    </source>
</evidence>
<dbReference type="Proteomes" id="UP000015104">
    <property type="component" value="Unassembled WGS sequence"/>
</dbReference>
<dbReference type="SUPFAM" id="SSF56112">
    <property type="entry name" value="Protein kinase-like (PK-like)"/>
    <property type="match status" value="1"/>
</dbReference>
<feature type="region of interest" description="Disordered" evidence="15">
    <location>
        <begin position="427"/>
        <end position="453"/>
    </location>
</feature>
<dbReference type="GO" id="GO:0005829">
    <property type="term" value="C:cytosol"/>
    <property type="evidence" value="ECO:0007669"/>
    <property type="project" value="TreeGrafter"/>
</dbReference>
<feature type="compositionally biased region" description="Basic and acidic residues" evidence="15">
    <location>
        <begin position="336"/>
        <end position="356"/>
    </location>
</feature>
<feature type="compositionally biased region" description="Polar residues" evidence="15">
    <location>
        <begin position="371"/>
        <end position="381"/>
    </location>
</feature>
<name>A0A158P4K4_TETUR</name>
<keyword evidence="7" id="KW-0547">Nucleotide-binding</keyword>
<evidence type="ECO:0000256" key="14">
    <source>
        <dbReference type="ARBA" id="ARBA00068837"/>
    </source>
</evidence>
<dbReference type="InterPro" id="IPR011009">
    <property type="entry name" value="Kinase-like_dom_sf"/>
</dbReference>
<evidence type="ECO:0000256" key="9">
    <source>
        <dbReference type="ARBA" id="ARBA00022840"/>
    </source>
</evidence>
<comment type="catalytic activity">
    <reaction evidence="11">
        <text>L-threonyl-[protein] + ATP = O-phospho-L-threonyl-[protein] + ADP + H(+)</text>
        <dbReference type="Rhea" id="RHEA:46608"/>
        <dbReference type="Rhea" id="RHEA-COMP:11060"/>
        <dbReference type="Rhea" id="RHEA-COMP:11605"/>
        <dbReference type="ChEBI" id="CHEBI:15378"/>
        <dbReference type="ChEBI" id="CHEBI:30013"/>
        <dbReference type="ChEBI" id="CHEBI:30616"/>
        <dbReference type="ChEBI" id="CHEBI:61977"/>
        <dbReference type="ChEBI" id="CHEBI:456216"/>
        <dbReference type="EC" id="2.7.11.1"/>
    </reaction>
</comment>
<dbReference type="InterPro" id="IPR015285">
    <property type="entry name" value="RIO2_wHTH_N"/>
</dbReference>
<dbReference type="SMART" id="SM00090">
    <property type="entry name" value="RIO"/>
    <property type="match status" value="1"/>
</dbReference>
<sequence>MVKLDADLLKYLESDDFRVLTAVEMGMKNHQLVPGSLIASIASLRGGGTSKILHNLTRNKLLVYERGKKYDGYRLTFHGYDYLALNVLSHRKIITHIGNQIGVGKESDVYIGANDEGERFAIKLHRLGRTCFRKVHDKRDYHKGKIHNWIYMSRLSANREFSFLKALHERGFPVPKPIEINRHCIVMELIDGKLLSHVADIEDKPALYENLMNLLLSLANDYGVVHGDFNEFNIMLENETAKPILIDFPQMISTNHKMAREYFQRDVDCIVSIFKRKYHFESEEIPNFDKDVIVNENDEGIINKLSAEANEYEPVINDSYVDMDSEQPKYSQENCDDSKDKDTHHDKSDTNENNGERIKIIDQNNSVISERQTSYSFSSDGSYEDSKMPATDGSKATYSVAGSTFTTEEIKAKVKKEFANRIRREELRTASKSIKGEDSAVRRQRRDNSLRIKEDKAFGNQDWFVQ</sequence>
<evidence type="ECO:0000256" key="5">
    <source>
        <dbReference type="ARBA" id="ARBA00022679"/>
    </source>
</evidence>
<dbReference type="PANTHER" id="PTHR45852">
    <property type="entry name" value="SER/THR-PROTEIN KINASE RIO2"/>
    <property type="match status" value="1"/>
</dbReference>
<dbReference type="EC" id="2.7.11.1" evidence="3"/>
<dbReference type="GO" id="GO:0004674">
    <property type="term" value="F:protein serine/threonine kinase activity"/>
    <property type="evidence" value="ECO:0007669"/>
    <property type="project" value="UniProtKB-KW"/>
</dbReference>
<keyword evidence="10" id="KW-0460">Magnesium</keyword>
<keyword evidence="5" id="KW-0808">Transferase</keyword>
<dbReference type="PANTHER" id="PTHR45852:SF1">
    <property type="entry name" value="SERINE_THREONINE-PROTEIN KINASE RIO2"/>
    <property type="match status" value="1"/>
</dbReference>
<comment type="catalytic activity">
    <reaction evidence="12">
        <text>L-seryl-[protein] + ATP = O-phospho-L-seryl-[protein] + ADP + H(+)</text>
        <dbReference type="Rhea" id="RHEA:17989"/>
        <dbReference type="Rhea" id="RHEA-COMP:9863"/>
        <dbReference type="Rhea" id="RHEA-COMP:11604"/>
        <dbReference type="ChEBI" id="CHEBI:15378"/>
        <dbReference type="ChEBI" id="CHEBI:29999"/>
        <dbReference type="ChEBI" id="CHEBI:30616"/>
        <dbReference type="ChEBI" id="CHEBI:83421"/>
        <dbReference type="ChEBI" id="CHEBI:456216"/>
        <dbReference type="EC" id="2.7.11.1"/>
    </reaction>
</comment>
<dbReference type="CDD" id="cd05144">
    <property type="entry name" value="RIO2_C"/>
    <property type="match status" value="1"/>
</dbReference>
<feature type="region of interest" description="Disordered" evidence="15">
    <location>
        <begin position="371"/>
        <end position="395"/>
    </location>
</feature>
<keyword evidence="4" id="KW-0723">Serine/threonine-protein kinase</keyword>
<dbReference type="AlphaFoldDB" id="A0A158P4K4"/>
<dbReference type="InterPro" id="IPR000687">
    <property type="entry name" value="RIO_kinase"/>
</dbReference>
<dbReference type="InterPro" id="IPR036390">
    <property type="entry name" value="WH_DNA-bd_sf"/>
</dbReference>
<dbReference type="OMA" id="MISINHE"/>
<proteinExistence type="inferred from homology"/>
<dbReference type="InterPro" id="IPR018935">
    <property type="entry name" value="RIO_kinase_CS"/>
</dbReference>
<dbReference type="Gene3D" id="1.10.10.10">
    <property type="entry name" value="Winged helix-like DNA-binding domain superfamily/Winged helix DNA-binding domain"/>
    <property type="match status" value="1"/>
</dbReference>
<dbReference type="FunFam" id="3.30.200.20:FF:000052">
    <property type="entry name" value="Serine/threonine-protein kinase RIO2"/>
    <property type="match status" value="1"/>
</dbReference>
<dbReference type="eggNOG" id="KOG2268">
    <property type="taxonomic scope" value="Eukaryota"/>
</dbReference>
<dbReference type="GO" id="GO:0046872">
    <property type="term" value="F:metal ion binding"/>
    <property type="evidence" value="ECO:0007669"/>
    <property type="project" value="UniProtKB-KW"/>
</dbReference>
<organism evidence="17 18">
    <name type="scientific">Tetranychus urticae</name>
    <name type="common">Two-spotted spider mite</name>
    <dbReference type="NCBI Taxonomy" id="32264"/>
    <lineage>
        <taxon>Eukaryota</taxon>
        <taxon>Metazoa</taxon>
        <taxon>Ecdysozoa</taxon>
        <taxon>Arthropoda</taxon>
        <taxon>Chelicerata</taxon>
        <taxon>Arachnida</taxon>
        <taxon>Acari</taxon>
        <taxon>Acariformes</taxon>
        <taxon>Trombidiformes</taxon>
        <taxon>Prostigmata</taxon>
        <taxon>Eleutherengona</taxon>
        <taxon>Raphignathae</taxon>
        <taxon>Tetranychoidea</taxon>
        <taxon>Tetranychidae</taxon>
        <taxon>Tetranychus</taxon>
    </lineage>
</organism>
<accession>A0A158P4K4</accession>
<gene>
    <name evidence="17" type="primary">107359557</name>
</gene>
<dbReference type="GO" id="GO:0005524">
    <property type="term" value="F:ATP binding"/>
    <property type="evidence" value="ECO:0007669"/>
    <property type="project" value="UniProtKB-KW"/>
</dbReference>
<evidence type="ECO:0000256" key="8">
    <source>
        <dbReference type="ARBA" id="ARBA00022777"/>
    </source>
</evidence>
<dbReference type="Pfam" id="PF01163">
    <property type="entry name" value="RIO1"/>
    <property type="match status" value="1"/>
</dbReference>
<dbReference type="GO" id="GO:0030490">
    <property type="term" value="P:maturation of SSU-rRNA"/>
    <property type="evidence" value="ECO:0007669"/>
    <property type="project" value="TreeGrafter"/>
</dbReference>
<feature type="region of interest" description="Disordered" evidence="15">
    <location>
        <begin position="325"/>
        <end position="356"/>
    </location>
</feature>
<keyword evidence="9" id="KW-0067">ATP-binding</keyword>
<dbReference type="InterPro" id="IPR030484">
    <property type="entry name" value="Rio2"/>
</dbReference>
<dbReference type="EMBL" id="CAEY01001357">
    <property type="status" value="NOT_ANNOTATED_CDS"/>
    <property type="molecule type" value="Genomic_DNA"/>
</dbReference>
<reference evidence="17" key="2">
    <citation type="submission" date="2016-04" db="UniProtKB">
        <authorList>
            <consortium name="EnsemblMetazoa"/>
        </authorList>
    </citation>
    <scope>IDENTIFICATION</scope>
</reference>
<evidence type="ECO:0000256" key="4">
    <source>
        <dbReference type="ARBA" id="ARBA00022527"/>
    </source>
</evidence>
<comment type="cofactor">
    <cofactor evidence="1">
        <name>Mg(2+)</name>
        <dbReference type="ChEBI" id="CHEBI:18420"/>
    </cofactor>
</comment>
<evidence type="ECO:0000259" key="16">
    <source>
        <dbReference type="SMART" id="SM00090"/>
    </source>
</evidence>
<comment type="similarity">
    <text evidence="2">Belongs to the protein kinase superfamily. RIO-type Ser/Thr kinase family.</text>
</comment>
<evidence type="ECO:0000256" key="12">
    <source>
        <dbReference type="ARBA" id="ARBA00048679"/>
    </source>
</evidence>
<protein>
    <recommendedName>
        <fullName evidence="13">Serine/threonine-protein kinase RIO2</fullName>
        <ecNumber evidence="3">2.7.11.1</ecNumber>
    </recommendedName>
    <alternativeName>
        <fullName evidence="14">Serine/threonine-protein kinase rio2</fullName>
    </alternativeName>
</protein>
<dbReference type="KEGG" id="tut:107359557"/>
<dbReference type="GO" id="GO:0005634">
    <property type="term" value="C:nucleus"/>
    <property type="evidence" value="ECO:0007669"/>
    <property type="project" value="TreeGrafter"/>
</dbReference>
<dbReference type="Gene3D" id="1.10.510.10">
    <property type="entry name" value="Transferase(Phosphotransferase) domain 1"/>
    <property type="match status" value="1"/>
</dbReference>
<evidence type="ECO:0000313" key="17">
    <source>
        <dbReference type="EnsemblMetazoa" id="tetur04g09729.1"/>
    </source>
</evidence>
<evidence type="ECO:0000256" key="11">
    <source>
        <dbReference type="ARBA" id="ARBA00047899"/>
    </source>
</evidence>
<reference evidence="18" key="1">
    <citation type="submission" date="2011-08" db="EMBL/GenBank/DDBJ databases">
        <authorList>
            <person name="Rombauts S."/>
        </authorList>
    </citation>
    <scope>NUCLEOTIDE SEQUENCE</scope>
    <source>
        <strain evidence="18">London</strain>
    </source>
</reference>
<dbReference type="InterPro" id="IPR018934">
    <property type="entry name" value="RIO_dom"/>
</dbReference>
<dbReference type="PROSITE" id="PS01245">
    <property type="entry name" value="RIO1"/>
    <property type="match status" value="1"/>
</dbReference>
<keyword evidence="18" id="KW-1185">Reference proteome</keyword>